<evidence type="ECO:0008006" key="9">
    <source>
        <dbReference type="Google" id="ProtNLM"/>
    </source>
</evidence>
<evidence type="ECO:0000313" key="7">
    <source>
        <dbReference type="EMBL" id="OFW55687.1"/>
    </source>
</evidence>
<name>A0A1F2WFQ5_9ACTN</name>
<dbReference type="PANTHER" id="PTHR38825:SF1">
    <property type="entry name" value="TRANSPORTER, LYSE FAMILY"/>
    <property type="match status" value="1"/>
</dbReference>
<evidence type="ECO:0000256" key="5">
    <source>
        <dbReference type="ARBA" id="ARBA00023136"/>
    </source>
</evidence>
<evidence type="ECO:0000256" key="4">
    <source>
        <dbReference type="ARBA" id="ARBA00022989"/>
    </source>
</evidence>
<dbReference type="Proteomes" id="UP000177876">
    <property type="component" value="Unassembled WGS sequence"/>
</dbReference>
<evidence type="ECO:0000256" key="3">
    <source>
        <dbReference type="ARBA" id="ARBA00022692"/>
    </source>
</evidence>
<sequence length="211" mass="22666">MELIGIFFVSLGVGFSGAIMPGPLLTVTINESYRKGFIAAPLLVAGHAVLEGTLVVLLVLGLDKVVHNSIFFRIVGLAGGAFLIWMGLGMVVDVRDGRLHLDLKKKGGTRIGPFVAGLTTSISNPYWSLWWATFGLSYLLLSLQHGPAGVVSFYVGHVMADVIWYFLVALLIVTGKRFLSDRVYNWVIVGCGAFLIVLGGRFIGSGLANLV</sequence>
<evidence type="ECO:0000256" key="6">
    <source>
        <dbReference type="SAM" id="Phobius"/>
    </source>
</evidence>
<keyword evidence="5 6" id="KW-0472">Membrane</keyword>
<feature type="transmembrane region" description="Helical" evidence="6">
    <location>
        <begin position="70"/>
        <end position="91"/>
    </location>
</feature>
<keyword evidence="3 6" id="KW-0812">Transmembrane</keyword>
<gene>
    <name evidence="7" type="ORF">A2Y75_05760</name>
</gene>
<feature type="transmembrane region" description="Helical" evidence="6">
    <location>
        <begin position="6"/>
        <end position="25"/>
    </location>
</feature>
<keyword evidence="4 6" id="KW-1133">Transmembrane helix</keyword>
<dbReference type="STRING" id="1797197.A2Y75_05760"/>
<evidence type="ECO:0000256" key="1">
    <source>
        <dbReference type="ARBA" id="ARBA00004651"/>
    </source>
</evidence>
<dbReference type="GO" id="GO:0006865">
    <property type="term" value="P:amino acid transport"/>
    <property type="evidence" value="ECO:0007669"/>
    <property type="project" value="InterPro"/>
</dbReference>
<evidence type="ECO:0000313" key="8">
    <source>
        <dbReference type="Proteomes" id="UP000177876"/>
    </source>
</evidence>
<feature type="transmembrane region" description="Helical" evidence="6">
    <location>
        <begin position="151"/>
        <end position="171"/>
    </location>
</feature>
<accession>A0A1F2WFQ5</accession>
<dbReference type="Pfam" id="PF01810">
    <property type="entry name" value="LysE"/>
    <property type="match status" value="1"/>
</dbReference>
<keyword evidence="2" id="KW-1003">Cell membrane</keyword>
<feature type="transmembrane region" description="Helical" evidence="6">
    <location>
        <begin position="111"/>
        <end position="131"/>
    </location>
</feature>
<protein>
    <recommendedName>
        <fullName evidence="9">Lysine transporter LysE</fullName>
    </recommendedName>
</protein>
<feature type="transmembrane region" description="Helical" evidence="6">
    <location>
        <begin position="37"/>
        <end position="58"/>
    </location>
</feature>
<dbReference type="GO" id="GO:0005886">
    <property type="term" value="C:plasma membrane"/>
    <property type="evidence" value="ECO:0007669"/>
    <property type="project" value="UniProtKB-SubCell"/>
</dbReference>
<feature type="transmembrane region" description="Helical" evidence="6">
    <location>
        <begin position="183"/>
        <end position="203"/>
    </location>
</feature>
<organism evidence="7 8">
    <name type="scientific">Candidatus Solincola sediminis</name>
    <dbReference type="NCBI Taxonomy" id="1797199"/>
    <lineage>
        <taxon>Bacteria</taxon>
        <taxon>Bacillati</taxon>
        <taxon>Actinomycetota</taxon>
        <taxon>Candidatus Geothermincolia</taxon>
        <taxon>Candidatus Geothermincolales</taxon>
        <taxon>Candidatus Geothermincolaceae</taxon>
        <taxon>Candidatus Solincola</taxon>
    </lineage>
</organism>
<reference evidence="7 8" key="1">
    <citation type="journal article" date="2016" name="Nat. Commun.">
        <title>Thousands of microbial genomes shed light on interconnected biogeochemical processes in an aquifer system.</title>
        <authorList>
            <person name="Anantharaman K."/>
            <person name="Brown C.T."/>
            <person name="Hug L.A."/>
            <person name="Sharon I."/>
            <person name="Castelle C.J."/>
            <person name="Probst A.J."/>
            <person name="Thomas B.C."/>
            <person name="Singh A."/>
            <person name="Wilkins M.J."/>
            <person name="Karaoz U."/>
            <person name="Brodie E.L."/>
            <person name="Williams K.H."/>
            <person name="Hubbard S.S."/>
            <person name="Banfield J.F."/>
        </authorList>
    </citation>
    <scope>NUCLEOTIDE SEQUENCE [LARGE SCALE GENOMIC DNA]</scope>
</reference>
<comment type="caution">
    <text evidence="7">The sequence shown here is derived from an EMBL/GenBank/DDBJ whole genome shotgun (WGS) entry which is preliminary data.</text>
</comment>
<dbReference type="InterPro" id="IPR001123">
    <property type="entry name" value="LeuE-type"/>
</dbReference>
<dbReference type="EMBL" id="MELK01000052">
    <property type="protein sequence ID" value="OFW55687.1"/>
    <property type="molecule type" value="Genomic_DNA"/>
</dbReference>
<dbReference type="AlphaFoldDB" id="A0A1F2WFQ5"/>
<comment type="subcellular location">
    <subcellularLocation>
        <location evidence="1">Cell membrane</location>
        <topology evidence="1">Multi-pass membrane protein</topology>
    </subcellularLocation>
</comment>
<evidence type="ECO:0000256" key="2">
    <source>
        <dbReference type="ARBA" id="ARBA00022475"/>
    </source>
</evidence>
<proteinExistence type="predicted"/>
<dbReference type="PANTHER" id="PTHR38825">
    <property type="entry name" value="LYSINE EXPORTER PROTEIN (LYSE/YGGA)"/>
    <property type="match status" value="1"/>
</dbReference>